<reference evidence="2 3" key="1">
    <citation type="submission" date="2018-01" db="EMBL/GenBank/DDBJ databases">
        <title>Cryobacterium sp. nov., from glaciers in China.</title>
        <authorList>
            <person name="Liu Q."/>
            <person name="Xin Y.-H."/>
        </authorList>
    </citation>
    <scope>NUCLEOTIDE SEQUENCE [LARGE SCALE GENOMIC DNA]</scope>
    <source>
        <strain evidence="2 3">TMB1-8</strain>
    </source>
</reference>
<dbReference type="EMBL" id="PPXF01000014">
    <property type="protein sequence ID" value="POH70775.1"/>
    <property type="molecule type" value="Genomic_DNA"/>
</dbReference>
<dbReference type="RefSeq" id="WP_103430064.1">
    <property type="nucleotide sequence ID" value="NZ_PPXF01000014.1"/>
</dbReference>
<proteinExistence type="predicted"/>
<sequence>MNRPSVAVIGLVVSAGLCVGFTGYLIHVGLRPDALSGFATPAEIYLGGGGLLAGVLGLAVFLGLVLRPAEPMRDQMPADDETPRA</sequence>
<evidence type="ECO:0000313" key="3">
    <source>
        <dbReference type="Proteomes" id="UP000237104"/>
    </source>
</evidence>
<dbReference type="AlphaFoldDB" id="A0A2S3ZP50"/>
<organism evidence="2 3">
    <name type="scientific">Cryobacterium zongtaii</name>
    <dbReference type="NCBI Taxonomy" id="1259217"/>
    <lineage>
        <taxon>Bacteria</taxon>
        <taxon>Bacillati</taxon>
        <taxon>Actinomycetota</taxon>
        <taxon>Actinomycetes</taxon>
        <taxon>Micrococcales</taxon>
        <taxon>Microbacteriaceae</taxon>
        <taxon>Cryobacterium</taxon>
    </lineage>
</organism>
<feature type="transmembrane region" description="Helical" evidence="1">
    <location>
        <begin position="7"/>
        <end position="26"/>
    </location>
</feature>
<evidence type="ECO:0000256" key="1">
    <source>
        <dbReference type="SAM" id="Phobius"/>
    </source>
</evidence>
<dbReference type="Proteomes" id="UP000237104">
    <property type="component" value="Unassembled WGS sequence"/>
</dbReference>
<name>A0A2S3ZP50_9MICO</name>
<keyword evidence="1" id="KW-0472">Membrane</keyword>
<accession>A0A2S3ZP50</accession>
<dbReference type="OrthoDB" id="5123698at2"/>
<evidence type="ECO:0000313" key="2">
    <source>
        <dbReference type="EMBL" id="POH70775.1"/>
    </source>
</evidence>
<comment type="caution">
    <text evidence="2">The sequence shown here is derived from an EMBL/GenBank/DDBJ whole genome shotgun (WGS) entry which is preliminary data.</text>
</comment>
<keyword evidence="1" id="KW-0812">Transmembrane</keyword>
<gene>
    <name evidence="2" type="ORF">C3B59_03645</name>
</gene>
<feature type="transmembrane region" description="Helical" evidence="1">
    <location>
        <begin position="46"/>
        <end position="66"/>
    </location>
</feature>
<protein>
    <submittedName>
        <fullName evidence="2">Uncharacterized protein</fullName>
    </submittedName>
</protein>
<keyword evidence="1" id="KW-1133">Transmembrane helix</keyword>